<dbReference type="KEGG" id="cpyr:CYJ47_10130"/>
<feature type="DNA-binding region" description="H-T-H motif" evidence="2">
    <location>
        <begin position="33"/>
        <end position="52"/>
    </location>
</feature>
<dbReference type="GO" id="GO:0003700">
    <property type="term" value="F:DNA-binding transcription factor activity"/>
    <property type="evidence" value="ECO:0007669"/>
    <property type="project" value="TreeGrafter"/>
</dbReference>
<dbReference type="Gene3D" id="1.10.10.60">
    <property type="entry name" value="Homeodomain-like"/>
    <property type="match status" value="1"/>
</dbReference>
<accession>A0AAF0YU49</accession>
<evidence type="ECO:0000256" key="2">
    <source>
        <dbReference type="PROSITE-ProRule" id="PRU00335"/>
    </source>
</evidence>
<name>A0AAF0YU49_9CORY</name>
<dbReference type="InterPro" id="IPR050109">
    <property type="entry name" value="HTH-type_TetR-like_transc_reg"/>
</dbReference>
<reference evidence="4" key="1">
    <citation type="submission" date="2017-12" db="EMBL/GenBank/DDBJ databases">
        <authorList>
            <person name="Thomas-White K."/>
            <person name="Wolfe A.J."/>
        </authorList>
    </citation>
    <scope>NUCLEOTIDE SEQUENCE</scope>
    <source>
        <strain evidence="4">UMB0763</strain>
    </source>
</reference>
<dbReference type="InterPro" id="IPR041678">
    <property type="entry name" value="TetR_C_16"/>
</dbReference>
<evidence type="ECO:0000259" key="3">
    <source>
        <dbReference type="PROSITE" id="PS50977"/>
    </source>
</evidence>
<protein>
    <submittedName>
        <fullName evidence="4">TetR family transcriptional regulator</fullName>
    </submittedName>
</protein>
<dbReference type="InterPro" id="IPR009057">
    <property type="entry name" value="Homeodomain-like_sf"/>
</dbReference>
<dbReference type="InterPro" id="IPR001647">
    <property type="entry name" value="HTH_TetR"/>
</dbReference>
<dbReference type="RefSeq" id="WP_101677735.1">
    <property type="nucleotide sequence ID" value="NZ_CP136958.1"/>
</dbReference>
<dbReference type="PROSITE" id="PS50977">
    <property type="entry name" value="HTH_TETR_2"/>
    <property type="match status" value="1"/>
</dbReference>
<dbReference type="PRINTS" id="PR00455">
    <property type="entry name" value="HTHTETR"/>
</dbReference>
<sequence length="196" mass="21503">MSTGPKASRGEMKETILTAARELFSAEEYPKVTVRSIAARAGCDPGMISYYFGSKVGLFRESMSLPTDPIESILTAFGEGGPGTGERLLTVVMDVWEGVSASTNFRVLARSLLENENTLFIFRAWFDRNLFTTLANRLGGSDSKVRIQLVTGQVMGICILRFIYRFDPLATIPATRLAAYYGPLIDQQLFAPANLG</sequence>
<dbReference type="AlphaFoldDB" id="A0AAF0YU49"/>
<dbReference type="SUPFAM" id="SSF48498">
    <property type="entry name" value="Tetracyclin repressor-like, C-terminal domain"/>
    <property type="match status" value="1"/>
</dbReference>
<proteinExistence type="predicted"/>
<dbReference type="SUPFAM" id="SSF46689">
    <property type="entry name" value="Homeodomain-like"/>
    <property type="match status" value="1"/>
</dbReference>
<dbReference type="PANTHER" id="PTHR30055:SF235">
    <property type="entry name" value="TRANSCRIPTIONAL REGULATORY PROTEIN"/>
    <property type="match status" value="1"/>
</dbReference>
<dbReference type="Pfam" id="PF17920">
    <property type="entry name" value="TetR_C_16"/>
    <property type="match status" value="1"/>
</dbReference>
<dbReference type="PANTHER" id="PTHR30055">
    <property type="entry name" value="HTH-TYPE TRANSCRIPTIONAL REGULATOR RUTR"/>
    <property type="match status" value="1"/>
</dbReference>
<dbReference type="Proteomes" id="UP000234560">
    <property type="component" value="Chromosome"/>
</dbReference>
<dbReference type="EMBL" id="CP136958">
    <property type="protein sequence ID" value="WOT01618.1"/>
    <property type="molecule type" value="Genomic_DNA"/>
</dbReference>
<evidence type="ECO:0000313" key="5">
    <source>
        <dbReference type="Proteomes" id="UP000234560"/>
    </source>
</evidence>
<evidence type="ECO:0000256" key="1">
    <source>
        <dbReference type="ARBA" id="ARBA00023125"/>
    </source>
</evidence>
<reference evidence="4" key="2">
    <citation type="submission" date="2023-10" db="EMBL/GenBank/DDBJ databases">
        <authorList>
            <person name="Choi B."/>
        </authorList>
    </citation>
    <scope>NUCLEOTIDE SEQUENCE</scope>
    <source>
        <strain evidence="4">UMB0763</strain>
    </source>
</reference>
<dbReference type="Gene3D" id="1.10.357.10">
    <property type="entry name" value="Tetracycline Repressor, domain 2"/>
    <property type="match status" value="1"/>
</dbReference>
<dbReference type="Pfam" id="PF00440">
    <property type="entry name" value="TetR_N"/>
    <property type="match status" value="1"/>
</dbReference>
<feature type="domain" description="HTH tetR-type" evidence="3">
    <location>
        <begin position="10"/>
        <end position="70"/>
    </location>
</feature>
<keyword evidence="1 2" id="KW-0238">DNA-binding</keyword>
<organism evidence="4 5">
    <name type="scientific">Corynebacterium pyruviciproducens</name>
    <dbReference type="NCBI Taxonomy" id="598660"/>
    <lineage>
        <taxon>Bacteria</taxon>
        <taxon>Bacillati</taxon>
        <taxon>Actinomycetota</taxon>
        <taxon>Actinomycetes</taxon>
        <taxon>Mycobacteriales</taxon>
        <taxon>Corynebacteriaceae</taxon>
        <taxon>Corynebacterium</taxon>
    </lineage>
</organism>
<dbReference type="GO" id="GO:0000976">
    <property type="term" value="F:transcription cis-regulatory region binding"/>
    <property type="evidence" value="ECO:0007669"/>
    <property type="project" value="TreeGrafter"/>
</dbReference>
<dbReference type="InterPro" id="IPR036271">
    <property type="entry name" value="Tet_transcr_reg_TetR-rel_C_sf"/>
</dbReference>
<gene>
    <name evidence="4" type="ORF">CYJ47_10130</name>
</gene>
<evidence type="ECO:0000313" key="4">
    <source>
        <dbReference type="EMBL" id="WOT01618.1"/>
    </source>
</evidence>